<reference evidence="1 2" key="1">
    <citation type="journal article" date="2018" name="Mol. Plant">
        <title>The genome of Artemisia annua provides insight into the evolution of Asteraceae family and artemisinin biosynthesis.</title>
        <authorList>
            <person name="Shen Q."/>
            <person name="Zhang L."/>
            <person name="Liao Z."/>
            <person name="Wang S."/>
            <person name="Yan T."/>
            <person name="Shi P."/>
            <person name="Liu M."/>
            <person name="Fu X."/>
            <person name="Pan Q."/>
            <person name="Wang Y."/>
            <person name="Lv Z."/>
            <person name="Lu X."/>
            <person name="Zhang F."/>
            <person name="Jiang W."/>
            <person name="Ma Y."/>
            <person name="Chen M."/>
            <person name="Hao X."/>
            <person name="Li L."/>
            <person name="Tang Y."/>
            <person name="Lv G."/>
            <person name="Zhou Y."/>
            <person name="Sun X."/>
            <person name="Brodelius P.E."/>
            <person name="Rose J.K.C."/>
            <person name="Tang K."/>
        </authorList>
    </citation>
    <scope>NUCLEOTIDE SEQUENCE [LARGE SCALE GENOMIC DNA]</scope>
    <source>
        <strain evidence="2">cv. Huhao1</strain>
        <tissue evidence="1">Leaf</tissue>
    </source>
</reference>
<evidence type="ECO:0000313" key="2">
    <source>
        <dbReference type="Proteomes" id="UP000245207"/>
    </source>
</evidence>
<organism evidence="1 2">
    <name type="scientific">Artemisia annua</name>
    <name type="common">Sweet wormwood</name>
    <dbReference type="NCBI Taxonomy" id="35608"/>
    <lineage>
        <taxon>Eukaryota</taxon>
        <taxon>Viridiplantae</taxon>
        <taxon>Streptophyta</taxon>
        <taxon>Embryophyta</taxon>
        <taxon>Tracheophyta</taxon>
        <taxon>Spermatophyta</taxon>
        <taxon>Magnoliopsida</taxon>
        <taxon>eudicotyledons</taxon>
        <taxon>Gunneridae</taxon>
        <taxon>Pentapetalae</taxon>
        <taxon>asterids</taxon>
        <taxon>campanulids</taxon>
        <taxon>Asterales</taxon>
        <taxon>Asteraceae</taxon>
        <taxon>Asteroideae</taxon>
        <taxon>Anthemideae</taxon>
        <taxon>Artemisiinae</taxon>
        <taxon>Artemisia</taxon>
    </lineage>
</organism>
<name>A0A2U1QCD4_ARTAN</name>
<keyword evidence="1" id="KW-0548">Nucleotidyltransferase</keyword>
<gene>
    <name evidence="1" type="ORF">CTI12_AA046790</name>
</gene>
<proteinExistence type="predicted"/>
<keyword evidence="1" id="KW-0695">RNA-directed DNA polymerase</keyword>
<dbReference type="AlphaFoldDB" id="A0A2U1QCD4"/>
<keyword evidence="2" id="KW-1185">Reference proteome</keyword>
<dbReference type="GO" id="GO:0003964">
    <property type="term" value="F:RNA-directed DNA polymerase activity"/>
    <property type="evidence" value="ECO:0007669"/>
    <property type="project" value="UniProtKB-KW"/>
</dbReference>
<comment type="caution">
    <text evidence="1">The sequence shown here is derived from an EMBL/GenBank/DDBJ whole genome shotgun (WGS) entry which is preliminary data.</text>
</comment>
<evidence type="ECO:0000313" key="1">
    <source>
        <dbReference type="EMBL" id="PWA95666.1"/>
    </source>
</evidence>
<dbReference type="Proteomes" id="UP000245207">
    <property type="component" value="Unassembled WGS sequence"/>
</dbReference>
<dbReference type="EMBL" id="PKPP01000226">
    <property type="protein sequence ID" value="PWA95666.1"/>
    <property type="molecule type" value="Genomic_DNA"/>
</dbReference>
<accession>A0A2U1QCD4</accession>
<protein>
    <submittedName>
        <fullName evidence="1">RNA-directed DNA polymerase, eukaryota, Reverse transcriptase zinc-binding domain protein</fullName>
    </submittedName>
</protein>
<sequence length="253" mass="29522">MELRNEVRPHVWHCLGNGESTSVWHELWCEAGPLDKFITRRQVYSAGFSHNATVASMVENGQLRFPDEWFEQYTVLNNRRQLVLIDDKEDVVKWKSKQGNLVKLSTNRVWQDMRSHEEEVPWSKVKASSSYSCACLYATWLVSVLVSEIVPVVFNLNLTNLLVDDNASWGWRKLMELRNEVRPHVWHCLGNGESTSVWHELWCEADPLDKFITRRQVYSAAFSHNATVASMVENGQLRFPDEWFEQLNNRRVA</sequence>
<keyword evidence="1" id="KW-0808">Transferase</keyword>